<proteinExistence type="predicted"/>
<keyword evidence="1" id="KW-0472">Membrane</keyword>
<dbReference type="Proteomes" id="UP000225548">
    <property type="component" value="Unassembled WGS sequence"/>
</dbReference>
<comment type="caution">
    <text evidence="2">The sequence shown here is derived from an EMBL/GenBank/DDBJ whole genome shotgun (WGS) entry which is preliminary data.</text>
</comment>
<protein>
    <submittedName>
        <fullName evidence="2">Uncharacterized protein</fullName>
    </submittedName>
</protein>
<dbReference type="AlphaFoldDB" id="A0A2A9E2I2"/>
<evidence type="ECO:0000313" key="3">
    <source>
        <dbReference type="Proteomes" id="UP000225548"/>
    </source>
</evidence>
<name>A0A2A9E2I2_9MICO</name>
<organism evidence="2 3">
    <name type="scientific">Sanguibacter antarcticus</name>
    <dbReference type="NCBI Taxonomy" id="372484"/>
    <lineage>
        <taxon>Bacteria</taxon>
        <taxon>Bacillati</taxon>
        <taxon>Actinomycetota</taxon>
        <taxon>Actinomycetes</taxon>
        <taxon>Micrococcales</taxon>
        <taxon>Sanguibacteraceae</taxon>
        <taxon>Sanguibacter</taxon>
    </lineage>
</organism>
<evidence type="ECO:0000256" key="1">
    <source>
        <dbReference type="SAM" id="Phobius"/>
    </source>
</evidence>
<keyword evidence="1" id="KW-1133">Transmembrane helix</keyword>
<accession>A0A2A9E2I2</accession>
<keyword evidence="3" id="KW-1185">Reference proteome</keyword>
<keyword evidence="1" id="KW-0812">Transmembrane</keyword>
<evidence type="ECO:0000313" key="2">
    <source>
        <dbReference type="EMBL" id="PFG33043.1"/>
    </source>
</evidence>
<feature type="transmembrane region" description="Helical" evidence="1">
    <location>
        <begin position="6"/>
        <end position="29"/>
    </location>
</feature>
<sequence length="161" mass="17051">MAGTAVRVYAVMVAVLLVVTLGVGGGFVLSAVRADAPGTLGADGGLPAPVTDEDGIVTATASVKDVLETFYLGRSQVIWTDDLPCNDVRAYALPADTLVAWCIGATGQPYMTQAGADEAWNDLAEADRRNWIASAFALRRLIVSGISEDDAGTVWREYRWT</sequence>
<reference evidence="2 3" key="1">
    <citation type="submission" date="2017-10" db="EMBL/GenBank/DDBJ databases">
        <title>Sequencing the genomes of 1000 actinobacteria strains.</title>
        <authorList>
            <person name="Klenk H.-P."/>
        </authorList>
    </citation>
    <scope>NUCLEOTIDE SEQUENCE [LARGE SCALE GENOMIC DNA]</scope>
    <source>
        <strain evidence="2 3">DSM 18966</strain>
    </source>
</reference>
<dbReference type="EMBL" id="PDJG01000001">
    <property type="protein sequence ID" value="PFG33043.1"/>
    <property type="molecule type" value="Genomic_DNA"/>
</dbReference>
<gene>
    <name evidence="2" type="ORF">ATL42_0895</name>
</gene>